<evidence type="ECO:0000313" key="5">
    <source>
        <dbReference type="Proteomes" id="UP001321580"/>
    </source>
</evidence>
<sequence length="217" mass="23339">MTMRYLLAAALAAAPFAASAADDKGLSYTYVEGGYTQARADNNDEFLGDFSADGGYLRGSFAVSPSFYVFGSYARGTDEDSIAIDFGGTRFDIDVEDELTQAEAGIGYRMPMGEKVDFLAELAYLRLDEEITASVDGESDSERTTANGGRFALGLRGGSEHLEGWVKLGYVDGGDFAGDFIGTLGAQYKFNRTWGLVGEVEIVDELTRYTAGVRASF</sequence>
<name>A0ABT6XCR5_9GAMM</name>
<dbReference type="SUPFAM" id="SSF56935">
    <property type="entry name" value="Porins"/>
    <property type="match status" value="1"/>
</dbReference>
<dbReference type="Proteomes" id="UP001321580">
    <property type="component" value="Unassembled WGS sequence"/>
</dbReference>
<evidence type="ECO:0000256" key="1">
    <source>
        <dbReference type="ARBA" id="ARBA00022729"/>
    </source>
</evidence>
<dbReference type="InterPro" id="IPR027385">
    <property type="entry name" value="Beta-barrel_OMP"/>
</dbReference>
<feature type="domain" description="Outer membrane protein beta-barrel" evidence="3">
    <location>
        <begin position="8"/>
        <end position="205"/>
    </location>
</feature>
<comment type="caution">
    <text evidence="4">The sequence shown here is derived from an EMBL/GenBank/DDBJ whole genome shotgun (WGS) entry which is preliminary data.</text>
</comment>
<evidence type="ECO:0000256" key="2">
    <source>
        <dbReference type="SAM" id="SignalP"/>
    </source>
</evidence>
<feature type="chain" id="PRO_5047295566" description="Outer membrane protein beta-barrel domain-containing protein" evidence="2">
    <location>
        <begin position="21"/>
        <end position="217"/>
    </location>
</feature>
<dbReference type="Pfam" id="PF13505">
    <property type="entry name" value="OMP_b-brl"/>
    <property type="match status" value="1"/>
</dbReference>
<keyword evidence="1 2" id="KW-0732">Signal</keyword>
<protein>
    <recommendedName>
        <fullName evidence="3">Outer membrane protein beta-barrel domain-containing protein</fullName>
    </recommendedName>
</protein>
<evidence type="ECO:0000259" key="3">
    <source>
        <dbReference type="Pfam" id="PF13505"/>
    </source>
</evidence>
<accession>A0ABT6XCR5</accession>
<keyword evidence="5" id="KW-1185">Reference proteome</keyword>
<gene>
    <name evidence="4" type="ORF">QLQ15_03375</name>
</gene>
<dbReference type="RefSeq" id="WP_283211438.1">
    <property type="nucleotide sequence ID" value="NZ_JASGBI010000001.1"/>
</dbReference>
<feature type="signal peptide" evidence="2">
    <location>
        <begin position="1"/>
        <end position="20"/>
    </location>
</feature>
<proteinExistence type="predicted"/>
<organism evidence="4 5">
    <name type="scientific">Lysobacter stagni</name>
    <dbReference type="NCBI Taxonomy" id="3045172"/>
    <lineage>
        <taxon>Bacteria</taxon>
        <taxon>Pseudomonadati</taxon>
        <taxon>Pseudomonadota</taxon>
        <taxon>Gammaproteobacteria</taxon>
        <taxon>Lysobacterales</taxon>
        <taxon>Lysobacteraceae</taxon>
        <taxon>Lysobacter</taxon>
    </lineage>
</organism>
<reference evidence="4 5" key="1">
    <citation type="submission" date="2023-05" db="EMBL/GenBank/DDBJ databases">
        <title>Lysobacter sp. strain LF1 Genome sequencing and assembly.</title>
        <authorList>
            <person name="Jung Y."/>
        </authorList>
    </citation>
    <scope>NUCLEOTIDE SEQUENCE [LARGE SCALE GENOMIC DNA]</scope>
    <source>
        <strain evidence="4 5">LF1</strain>
    </source>
</reference>
<dbReference type="EMBL" id="JASGBI010000001">
    <property type="protein sequence ID" value="MDI9237944.1"/>
    <property type="molecule type" value="Genomic_DNA"/>
</dbReference>
<evidence type="ECO:0000313" key="4">
    <source>
        <dbReference type="EMBL" id="MDI9237944.1"/>
    </source>
</evidence>